<evidence type="ECO:0000256" key="1">
    <source>
        <dbReference type="ARBA" id="ARBA00004561"/>
    </source>
</evidence>
<dbReference type="RefSeq" id="WP_102104249.1">
    <property type="nucleotide sequence ID" value="NZ_CBCYIZ010000017.1"/>
</dbReference>
<reference evidence="7 10" key="2">
    <citation type="submission" date="2020-11" db="EMBL/GenBank/DDBJ databases">
        <title>Identification of Lelliottia nimipressuralis from Wound Infection by Whole Genome-Based Bacterial Identification.</title>
        <authorList>
            <person name="Navarathna D.H."/>
            <person name="Choi H."/>
            <person name="Jinadatha C."/>
            <person name="Chatterjee P."/>
            <person name="Hwang M."/>
        </authorList>
    </citation>
    <scope>NUCLEOTIDE SEQUENCE [LARGE SCALE GENOMIC DNA]</scope>
    <source>
        <strain evidence="7 10">DN2020</strain>
    </source>
</reference>
<evidence type="ECO:0000313" key="8">
    <source>
        <dbReference type="EMBL" id="TYT33532.1"/>
    </source>
</evidence>
<dbReference type="EMBL" id="JADIXP010000004">
    <property type="protein sequence ID" value="MBF4177799.1"/>
    <property type="molecule type" value="Genomic_DNA"/>
</dbReference>
<dbReference type="Proteomes" id="UP000323910">
    <property type="component" value="Unassembled WGS sequence"/>
</dbReference>
<keyword evidence="3 5" id="KW-0732">Signal</keyword>
<gene>
    <name evidence="7" type="primary">fimI</name>
    <name evidence="8" type="ORF">FZO59_09855</name>
    <name evidence="7" type="ORF">ISP11_07965</name>
</gene>
<comment type="similarity">
    <text evidence="2">Belongs to the fimbrial protein family.</text>
</comment>
<dbReference type="SUPFAM" id="SSF49401">
    <property type="entry name" value="Bacterial adhesins"/>
    <property type="match status" value="1"/>
</dbReference>
<dbReference type="Pfam" id="PF00419">
    <property type="entry name" value="Fimbrial"/>
    <property type="match status" value="1"/>
</dbReference>
<accession>A0ABD4K854</accession>
<reference evidence="8 9" key="1">
    <citation type="submission" date="2019-08" db="EMBL/GenBank/DDBJ databases">
        <title>The draft genome of Lelliottia nimipressuralis strain CICC 24156.</title>
        <authorList>
            <person name="Wu W."/>
            <person name="Feng Y."/>
            <person name="Zong Z."/>
        </authorList>
    </citation>
    <scope>NUCLEOTIDE SEQUENCE [LARGE SCALE GENOMIC DNA]</scope>
    <source>
        <strain evidence="8 9">CICC 24156</strain>
    </source>
</reference>
<dbReference type="PANTHER" id="PTHR33420">
    <property type="entry name" value="FIMBRIAL SUBUNIT ELFA-RELATED"/>
    <property type="match status" value="1"/>
</dbReference>
<dbReference type="Proteomes" id="UP000628560">
    <property type="component" value="Unassembled WGS sequence"/>
</dbReference>
<dbReference type="InterPro" id="IPR000259">
    <property type="entry name" value="Adhesion_dom_fimbrial"/>
</dbReference>
<keyword evidence="4" id="KW-0281">Fimbrium</keyword>
<dbReference type="GO" id="GO:0009289">
    <property type="term" value="C:pilus"/>
    <property type="evidence" value="ECO:0007669"/>
    <property type="project" value="UniProtKB-SubCell"/>
</dbReference>
<keyword evidence="9" id="KW-1185">Reference proteome</keyword>
<feature type="signal peptide" evidence="5">
    <location>
        <begin position="1"/>
        <end position="20"/>
    </location>
</feature>
<evidence type="ECO:0000256" key="2">
    <source>
        <dbReference type="ARBA" id="ARBA00006671"/>
    </source>
</evidence>
<dbReference type="NCBIfam" id="NF011747">
    <property type="entry name" value="PRK15200.1"/>
    <property type="match status" value="1"/>
</dbReference>
<sequence>MTRIGLLFLLTITAVQPVMAHRVVVDGGRVHLKGELVNGGCAVAPESQSLRVEMGQYRTNAFHGVGSFSTVDVPFTLRLVDCSVDVSRTVGMMFQGITPAEDPQVFLATSRPGNSRVSSGIGLALFDSQKRQIIPNATANNMLPIDTPELNFHFSARYRAISEHLVPGNIQSDVWFTLIYP</sequence>
<dbReference type="InterPro" id="IPR008966">
    <property type="entry name" value="Adhesion_dom_sf"/>
</dbReference>
<protein>
    <submittedName>
        <fullName evidence="7">Type 1 fimbrial protein subunit FimI</fullName>
    </submittedName>
</protein>
<comment type="caution">
    <text evidence="7">The sequence shown here is derived from an EMBL/GenBank/DDBJ whole genome shotgun (WGS) entry which is preliminary data.</text>
</comment>
<evidence type="ECO:0000256" key="5">
    <source>
        <dbReference type="SAM" id="SignalP"/>
    </source>
</evidence>
<evidence type="ECO:0000313" key="10">
    <source>
        <dbReference type="Proteomes" id="UP000628560"/>
    </source>
</evidence>
<evidence type="ECO:0000256" key="3">
    <source>
        <dbReference type="ARBA" id="ARBA00022729"/>
    </source>
</evidence>
<dbReference type="InterPro" id="IPR036937">
    <property type="entry name" value="Adhesion_dom_fimbrial_sf"/>
</dbReference>
<dbReference type="InterPro" id="IPR050263">
    <property type="entry name" value="Bact_Fimbrial_Adh_Pro"/>
</dbReference>
<proteinExistence type="inferred from homology"/>
<feature type="domain" description="Fimbrial-type adhesion" evidence="6">
    <location>
        <begin position="31"/>
        <end position="180"/>
    </location>
</feature>
<name>A0ABD4K854_9ENTR</name>
<evidence type="ECO:0000259" key="6">
    <source>
        <dbReference type="Pfam" id="PF00419"/>
    </source>
</evidence>
<evidence type="ECO:0000313" key="7">
    <source>
        <dbReference type="EMBL" id="MBF4177799.1"/>
    </source>
</evidence>
<dbReference type="AlphaFoldDB" id="A0ABD4K854"/>
<evidence type="ECO:0000313" key="9">
    <source>
        <dbReference type="Proteomes" id="UP000323910"/>
    </source>
</evidence>
<dbReference type="PANTHER" id="PTHR33420:SF12">
    <property type="entry name" value="FIMBRIN-LIKE PROTEIN FIMI-RELATED"/>
    <property type="match status" value="1"/>
</dbReference>
<dbReference type="Gene3D" id="2.60.40.1090">
    <property type="entry name" value="Fimbrial-type adhesion domain"/>
    <property type="match status" value="1"/>
</dbReference>
<evidence type="ECO:0000256" key="4">
    <source>
        <dbReference type="ARBA" id="ARBA00023263"/>
    </source>
</evidence>
<organism evidence="7 10">
    <name type="scientific">Lelliottia nimipressuralis</name>
    <dbReference type="NCBI Taxonomy" id="69220"/>
    <lineage>
        <taxon>Bacteria</taxon>
        <taxon>Pseudomonadati</taxon>
        <taxon>Pseudomonadota</taxon>
        <taxon>Gammaproteobacteria</taxon>
        <taxon>Enterobacterales</taxon>
        <taxon>Enterobacteriaceae</taxon>
        <taxon>Lelliottia</taxon>
    </lineage>
</organism>
<feature type="chain" id="PRO_5044725423" evidence="5">
    <location>
        <begin position="21"/>
        <end position="181"/>
    </location>
</feature>
<dbReference type="EMBL" id="VTFR01000004">
    <property type="protein sequence ID" value="TYT33532.1"/>
    <property type="molecule type" value="Genomic_DNA"/>
</dbReference>
<comment type="subcellular location">
    <subcellularLocation>
        <location evidence="1">Fimbrium</location>
    </subcellularLocation>
</comment>